<dbReference type="Proteomes" id="UP001054837">
    <property type="component" value="Unassembled WGS sequence"/>
</dbReference>
<accession>A0AAV4QDS7</accession>
<comment type="caution">
    <text evidence="1">The sequence shown here is derived from an EMBL/GenBank/DDBJ whole genome shotgun (WGS) entry which is preliminary data.</text>
</comment>
<evidence type="ECO:0000313" key="1">
    <source>
        <dbReference type="EMBL" id="GIY07477.1"/>
    </source>
</evidence>
<protein>
    <submittedName>
        <fullName evidence="1">Uncharacterized protein</fullName>
    </submittedName>
</protein>
<name>A0AAV4QDS7_9ARAC</name>
<dbReference type="EMBL" id="BPLQ01004354">
    <property type="protein sequence ID" value="GIY07477.1"/>
    <property type="molecule type" value="Genomic_DNA"/>
</dbReference>
<dbReference type="AlphaFoldDB" id="A0AAV4QDS7"/>
<reference evidence="1 2" key="1">
    <citation type="submission" date="2021-06" db="EMBL/GenBank/DDBJ databases">
        <title>Caerostris darwini draft genome.</title>
        <authorList>
            <person name="Kono N."/>
            <person name="Arakawa K."/>
        </authorList>
    </citation>
    <scope>NUCLEOTIDE SEQUENCE [LARGE SCALE GENOMIC DNA]</scope>
</reference>
<organism evidence="1 2">
    <name type="scientific">Caerostris darwini</name>
    <dbReference type="NCBI Taxonomy" id="1538125"/>
    <lineage>
        <taxon>Eukaryota</taxon>
        <taxon>Metazoa</taxon>
        <taxon>Ecdysozoa</taxon>
        <taxon>Arthropoda</taxon>
        <taxon>Chelicerata</taxon>
        <taxon>Arachnida</taxon>
        <taxon>Araneae</taxon>
        <taxon>Araneomorphae</taxon>
        <taxon>Entelegynae</taxon>
        <taxon>Araneoidea</taxon>
        <taxon>Araneidae</taxon>
        <taxon>Caerostris</taxon>
    </lineage>
</organism>
<keyword evidence="2" id="KW-1185">Reference proteome</keyword>
<proteinExistence type="predicted"/>
<gene>
    <name evidence="1" type="ORF">CDAR_549871</name>
</gene>
<evidence type="ECO:0000313" key="2">
    <source>
        <dbReference type="Proteomes" id="UP001054837"/>
    </source>
</evidence>
<sequence>MRGTITPLSVQKDYFHLHTDPHPTPCRMAPKVTLTHSNFQGQCHLARQTPLGLLIRECNDKKKRSPIKAGGIQRSTENPSGEHCAIENRFGGGGVDTTFPIPSTRVPLQPCANQRRAFRPAGAPTPRWRGYPVALSSCSSPSTENPLSCASDNLKTIVLGHWLLRRPAALNFREKSFNPGQQRRGETVI</sequence>